<feature type="transmembrane region" description="Helical" evidence="1">
    <location>
        <begin position="112"/>
        <end position="135"/>
    </location>
</feature>
<keyword evidence="1" id="KW-0472">Membrane</keyword>
<feature type="domain" description="Acyltransferase 3" evidence="2">
    <location>
        <begin position="15"/>
        <end position="355"/>
    </location>
</feature>
<evidence type="ECO:0000313" key="4">
    <source>
        <dbReference type="Proteomes" id="UP000490980"/>
    </source>
</evidence>
<keyword evidence="4" id="KW-1185">Reference proteome</keyword>
<feature type="transmembrane region" description="Helical" evidence="1">
    <location>
        <begin position="238"/>
        <end position="258"/>
    </location>
</feature>
<evidence type="ECO:0000313" key="3">
    <source>
        <dbReference type="EMBL" id="NII05504.1"/>
    </source>
</evidence>
<protein>
    <submittedName>
        <fullName evidence="3">Acyltransferase</fullName>
    </submittedName>
</protein>
<feature type="transmembrane region" description="Helical" evidence="1">
    <location>
        <begin position="310"/>
        <end position="327"/>
    </location>
</feature>
<feature type="transmembrane region" description="Helical" evidence="1">
    <location>
        <begin position="213"/>
        <end position="231"/>
    </location>
</feature>
<organism evidence="3 4">
    <name type="scientific">Luteibacter anthropi</name>
    <dbReference type="NCBI Taxonomy" id="564369"/>
    <lineage>
        <taxon>Bacteria</taxon>
        <taxon>Pseudomonadati</taxon>
        <taxon>Pseudomonadota</taxon>
        <taxon>Gammaproteobacteria</taxon>
        <taxon>Lysobacterales</taxon>
        <taxon>Rhodanobacteraceae</taxon>
        <taxon>Luteibacter</taxon>
    </lineage>
</organism>
<dbReference type="InterPro" id="IPR002656">
    <property type="entry name" value="Acyl_transf_3_dom"/>
</dbReference>
<proteinExistence type="predicted"/>
<evidence type="ECO:0000259" key="2">
    <source>
        <dbReference type="Pfam" id="PF01757"/>
    </source>
</evidence>
<accession>A0A7X5U800</accession>
<reference evidence="3 4" key="1">
    <citation type="submission" date="2020-03" db="EMBL/GenBank/DDBJ databases">
        <authorList>
            <person name="Lai Q."/>
        </authorList>
    </citation>
    <scope>NUCLEOTIDE SEQUENCE [LARGE SCALE GENOMIC DNA]</scope>
    <source>
        <strain evidence="3 4">CCUG 25036</strain>
    </source>
</reference>
<gene>
    <name evidence="3" type="ORF">HBF25_03760</name>
</gene>
<dbReference type="RefSeq" id="WP_166946608.1">
    <property type="nucleotide sequence ID" value="NZ_JAARLZ010000002.1"/>
</dbReference>
<dbReference type="Pfam" id="PF01757">
    <property type="entry name" value="Acyl_transf_3"/>
    <property type="match status" value="1"/>
</dbReference>
<feature type="transmembrane region" description="Helical" evidence="1">
    <location>
        <begin position="50"/>
        <end position="69"/>
    </location>
</feature>
<dbReference type="InterPro" id="IPR050879">
    <property type="entry name" value="Acyltransferase_3"/>
</dbReference>
<feature type="transmembrane region" description="Helical" evidence="1">
    <location>
        <begin position="89"/>
        <end position="105"/>
    </location>
</feature>
<feature type="transmembrane region" description="Helical" evidence="1">
    <location>
        <begin position="179"/>
        <end position="198"/>
    </location>
</feature>
<name>A0A7X5U800_9GAMM</name>
<keyword evidence="1" id="KW-1133">Transmembrane helix</keyword>
<feature type="transmembrane region" description="Helical" evidence="1">
    <location>
        <begin position="20"/>
        <end position="38"/>
    </location>
</feature>
<feature type="transmembrane region" description="Helical" evidence="1">
    <location>
        <begin position="333"/>
        <end position="359"/>
    </location>
</feature>
<feature type="transmembrane region" description="Helical" evidence="1">
    <location>
        <begin position="270"/>
        <end position="289"/>
    </location>
</feature>
<dbReference type="EMBL" id="JAARLZ010000002">
    <property type="protein sequence ID" value="NII05504.1"/>
    <property type="molecule type" value="Genomic_DNA"/>
</dbReference>
<dbReference type="PANTHER" id="PTHR23028:SF134">
    <property type="entry name" value="PUTATIVE (AFU_ORTHOLOGUE AFUA_4G08520)-RELATED"/>
    <property type="match status" value="1"/>
</dbReference>
<keyword evidence="1" id="KW-0812">Transmembrane</keyword>
<keyword evidence="3" id="KW-0808">Transferase</keyword>
<dbReference type="AlphaFoldDB" id="A0A7X5U800"/>
<comment type="caution">
    <text evidence="3">The sequence shown here is derived from an EMBL/GenBank/DDBJ whole genome shotgun (WGS) entry which is preliminary data.</text>
</comment>
<sequence>MRAPVEKPGTKTHFLALDGLRGVAALLVVIYHVFEAYFPDQPLTQPVNHGYLAVDFFFLLSGFVIAYAYDDRWTTLSTTDFFKRRLIRLQPMVIAGSIVGAIFFYPQASDLYPLIAGTPLWQLLLVMVVGCTLIPLTPGLDIRGWSEMHPLNGPAWSLFFEYVANILYALVLRRLSRTFLAILTLLAAALLVQVAVFGESGTVIGGWSLDATQLHIGFARLLFPFLAGMLLMRTGWHVRLPAAFGLSSMLLVIALAMPRLGGSEHPWVNGAYEALCIMLVFPLVIAIGAGTREPGKASLRIASTLGRLSYPIYITHYPLIYLYRAWAHRTQPSAMIGASVGAGLLLAAIAIAWSLTVFYDEPVRRWLARKVLR</sequence>
<dbReference type="GO" id="GO:0016747">
    <property type="term" value="F:acyltransferase activity, transferring groups other than amino-acyl groups"/>
    <property type="evidence" value="ECO:0007669"/>
    <property type="project" value="InterPro"/>
</dbReference>
<keyword evidence="3" id="KW-0012">Acyltransferase</keyword>
<dbReference type="PANTHER" id="PTHR23028">
    <property type="entry name" value="ACETYLTRANSFERASE"/>
    <property type="match status" value="1"/>
</dbReference>
<dbReference type="Proteomes" id="UP000490980">
    <property type="component" value="Unassembled WGS sequence"/>
</dbReference>
<evidence type="ECO:0000256" key="1">
    <source>
        <dbReference type="SAM" id="Phobius"/>
    </source>
</evidence>